<feature type="non-terminal residue" evidence="2">
    <location>
        <position position="83"/>
    </location>
</feature>
<proteinExistence type="predicted"/>
<evidence type="ECO:0000256" key="1">
    <source>
        <dbReference type="SAM" id="MobiDB-lite"/>
    </source>
</evidence>
<feature type="compositionally biased region" description="Low complexity" evidence="1">
    <location>
        <begin position="51"/>
        <end position="62"/>
    </location>
</feature>
<gene>
    <name evidence="2" type="ORF">Tci_929957</name>
</gene>
<dbReference type="AlphaFoldDB" id="A0A699XIZ8"/>
<dbReference type="EMBL" id="BKCJ011847337">
    <property type="protein sequence ID" value="GFD57988.1"/>
    <property type="molecule type" value="Genomic_DNA"/>
</dbReference>
<reference evidence="2" key="1">
    <citation type="journal article" date="2019" name="Sci. Rep.">
        <title>Draft genome of Tanacetum cinerariifolium, the natural source of mosquito coil.</title>
        <authorList>
            <person name="Yamashiro T."/>
            <person name="Shiraishi A."/>
            <person name="Satake H."/>
            <person name="Nakayama K."/>
        </authorList>
    </citation>
    <scope>NUCLEOTIDE SEQUENCE</scope>
</reference>
<protein>
    <submittedName>
        <fullName evidence="2">Uncharacterized protein</fullName>
    </submittedName>
</protein>
<feature type="region of interest" description="Disordered" evidence="1">
    <location>
        <begin position="50"/>
        <end position="83"/>
    </location>
</feature>
<organism evidence="2">
    <name type="scientific">Tanacetum cinerariifolium</name>
    <name type="common">Dalmatian daisy</name>
    <name type="synonym">Chrysanthemum cinerariifolium</name>
    <dbReference type="NCBI Taxonomy" id="118510"/>
    <lineage>
        <taxon>Eukaryota</taxon>
        <taxon>Viridiplantae</taxon>
        <taxon>Streptophyta</taxon>
        <taxon>Embryophyta</taxon>
        <taxon>Tracheophyta</taxon>
        <taxon>Spermatophyta</taxon>
        <taxon>Magnoliopsida</taxon>
        <taxon>eudicotyledons</taxon>
        <taxon>Gunneridae</taxon>
        <taxon>Pentapetalae</taxon>
        <taxon>asterids</taxon>
        <taxon>campanulids</taxon>
        <taxon>Asterales</taxon>
        <taxon>Asteraceae</taxon>
        <taxon>Asteroideae</taxon>
        <taxon>Anthemideae</taxon>
        <taxon>Anthemidinae</taxon>
        <taxon>Tanacetum</taxon>
    </lineage>
</organism>
<comment type="caution">
    <text evidence="2">The sequence shown here is derived from an EMBL/GenBank/DDBJ whole genome shotgun (WGS) entry which is preliminary data.</text>
</comment>
<sequence>MLFDVADDLIGEEVFLSKEVPLNGAAAATTTGTIDDINLAQALAELKSAKPKAATTTTAGSSRPKAKGIVIHDQEQAPAPTIS</sequence>
<accession>A0A699XIZ8</accession>
<evidence type="ECO:0000313" key="2">
    <source>
        <dbReference type="EMBL" id="GFD57988.1"/>
    </source>
</evidence>
<name>A0A699XIZ8_TANCI</name>